<proteinExistence type="predicted"/>
<name>A0ABM4DKU0_HYDVU</name>
<dbReference type="GeneID" id="136091467"/>
<protein>
    <submittedName>
        <fullName evidence="2">Uncharacterized protein LOC136091467</fullName>
    </submittedName>
</protein>
<reference evidence="2" key="1">
    <citation type="submission" date="2025-08" db="UniProtKB">
        <authorList>
            <consortium name="RefSeq"/>
        </authorList>
    </citation>
    <scope>IDENTIFICATION</scope>
</reference>
<dbReference type="RefSeq" id="XP_065675149.1">
    <property type="nucleotide sequence ID" value="XM_065819077.1"/>
</dbReference>
<gene>
    <name evidence="2" type="primary">LOC136091467</name>
</gene>
<sequence length="198" mass="21950">MGAQTAITRRYTANEIKQSTYDQIQKCNEDRLNLTIAAVGVSRMSQSCNDIANSASSSSVDGFERESVSSYASKPAADLISWSFDGHSETGSYVHFFKQHRRNLVVGWARQSSIFPLTEKFNEFAGAVLRSVTNYKVNARESTDKAYAVANSYGYPIVFVHVVCFGNGLRSHYNGYTSFQNFKVGSLETSVVIMFGNN</sequence>
<accession>A0ABM4DKU0</accession>
<dbReference type="Proteomes" id="UP001652625">
    <property type="component" value="Chromosome 15"/>
</dbReference>
<evidence type="ECO:0000313" key="1">
    <source>
        <dbReference type="Proteomes" id="UP001652625"/>
    </source>
</evidence>
<organism evidence="1 2">
    <name type="scientific">Hydra vulgaris</name>
    <name type="common">Hydra</name>
    <name type="synonym">Hydra attenuata</name>
    <dbReference type="NCBI Taxonomy" id="6087"/>
    <lineage>
        <taxon>Eukaryota</taxon>
        <taxon>Metazoa</taxon>
        <taxon>Cnidaria</taxon>
        <taxon>Hydrozoa</taxon>
        <taxon>Hydroidolina</taxon>
        <taxon>Anthoathecata</taxon>
        <taxon>Aplanulata</taxon>
        <taxon>Hydridae</taxon>
        <taxon>Hydra</taxon>
    </lineage>
</organism>
<keyword evidence="1" id="KW-1185">Reference proteome</keyword>
<evidence type="ECO:0000313" key="2">
    <source>
        <dbReference type="RefSeq" id="XP_065675149.1"/>
    </source>
</evidence>